<evidence type="ECO:0000256" key="4">
    <source>
        <dbReference type="HAMAP-Rule" id="MF_01365"/>
    </source>
</evidence>
<dbReference type="PANTHER" id="PTHR11655:SF14">
    <property type="entry name" value="LARGE RIBOSOMAL SUBUNIT PROTEIN UL6M"/>
    <property type="match status" value="1"/>
</dbReference>
<organism evidence="8">
    <name type="scientific">Chlamydiales bacterium PN</name>
    <dbReference type="NCBI Taxonomy" id="1910939"/>
    <lineage>
        <taxon>Bacteria</taxon>
        <taxon>Pseudomonadati</taxon>
        <taxon>Chlamydiota</taxon>
        <taxon>Chlamydiia</taxon>
        <taxon>Chlamydiales</taxon>
    </lineage>
</organism>
<evidence type="ECO:0000256" key="1">
    <source>
        <dbReference type="ARBA" id="ARBA00009356"/>
    </source>
</evidence>
<keyword evidence="3 4" id="KW-0687">Ribonucleoprotein</keyword>
<feature type="domain" description="Large ribosomal subunit protein uL6 alpha-beta" evidence="7">
    <location>
        <begin position="90"/>
        <end position="164"/>
    </location>
</feature>
<dbReference type="PANTHER" id="PTHR11655">
    <property type="entry name" value="60S/50S RIBOSOMAL PROTEIN L6/L9"/>
    <property type="match status" value="1"/>
</dbReference>
<dbReference type="SUPFAM" id="SSF56053">
    <property type="entry name" value="Ribosomal protein L6"/>
    <property type="match status" value="2"/>
</dbReference>
<sequence length="182" mass="19500">MSRKGKMPVVIPQGVEVKVQNDTIVVKGPKATLEQQLVAGVAIEVGKGEATVTVTGTSKQAGAFHGLYRALLQNMVIGTTQGFEKRLEMIGVGYRAAVQGNVVDLQVGYSHPTQLEIPQGLQVKVEKNTLIIITGADKQAVGEFAATIRAKRPPEPYQGKGIRYAGEYVRRKAGKTSKSGKK</sequence>
<gene>
    <name evidence="4 8" type="primary">rplF</name>
</gene>
<dbReference type="InterPro" id="IPR000702">
    <property type="entry name" value="Ribosomal_uL6-like"/>
</dbReference>
<name>A0A1K0JNL8_9CHLA</name>
<dbReference type="GO" id="GO:0019843">
    <property type="term" value="F:rRNA binding"/>
    <property type="evidence" value="ECO:0007669"/>
    <property type="project" value="UniProtKB-UniRule"/>
</dbReference>
<comment type="subunit">
    <text evidence="4">Part of the 50S ribosomal subunit.</text>
</comment>
<dbReference type="InterPro" id="IPR019906">
    <property type="entry name" value="Ribosomal_uL6_bac-type"/>
</dbReference>
<dbReference type="HAMAP" id="MF_01365_B">
    <property type="entry name" value="Ribosomal_uL6_B"/>
    <property type="match status" value="1"/>
</dbReference>
<evidence type="ECO:0000256" key="3">
    <source>
        <dbReference type="ARBA" id="ARBA00023274"/>
    </source>
</evidence>
<dbReference type="EMBL" id="LT629190">
    <property type="protein sequence ID" value="SDA08630.1"/>
    <property type="molecule type" value="Genomic_DNA"/>
</dbReference>
<evidence type="ECO:0000256" key="2">
    <source>
        <dbReference type="ARBA" id="ARBA00022980"/>
    </source>
</evidence>
<keyword evidence="4 6" id="KW-0694">RNA-binding</keyword>
<dbReference type="AlphaFoldDB" id="A0A1K0JNL8"/>
<comment type="function">
    <text evidence="4 6">This protein binds to the 23S rRNA, and is important in its secondary structure. It is located near the subunit interface in the base of the L7/L12 stalk, and near the tRNA binding site of the peptidyltransferase center.</text>
</comment>
<dbReference type="FunFam" id="3.90.930.12:FF:000001">
    <property type="entry name" value="50S ribosomal protein L6"/>
    <property type="match status" value="1"/>
</dbReference>
<dbReference type="Pfam" id="PF00347">
    <property type="entry name" value="Ribosomal_L6"/>
    <property type="match status" value="2"/>
</dbReference>
<dbReference type="GO" id="GO:0022625">
    <property type="term" value="C:cytosolic large ribosomal subunit"/>
    <property type="evidence" value="ECO:0007669"/>
    <property type="project" value="UniProtKB-UniRule"/>
</dbReference>
<protein>
    <recommendedName>
        <fullName evidence="4">Large ribosomal subunit protein uL6</fullName>
    </recommendedName>
</protein>
<evidence type="ECO:0000256" key="6">
    <source>
        <dbReference type="RuleBase" id="RU003870"/>
    </source>
</evidence>
<dbReference type="InterPro" id="IPR036789">
    <property type="entry name" value="Ribosomal_uL6-like_a/b-dom_sf"/>
</dbReference>
<evidence type="ECO:0000259" key="7">
    <source>
        <dbReference type="Pfam" id="PF00347"/>
    </source>
</evidence>
<accession>A0A1K0JNL8</accession>
<dbReference type="GO" id="GO:0003735">
    <property type="term" value="F:structural constituent of ribosome"/>
    <property type="evidence" value="ECO:0007669"/>
    <property type="project" value="UniProtKB-UniRule"/>
</dbReference>
<comment type="similarity">
    <text evidence="1 4 5">Belongs to the universal ribosomal protein uL6 family.</text>
</comment>
<feature type="domain" description="Large ribosomal subunit protein uL6 alpha-beta" evidence="7">
    <location>
        <begin position="11"/>
        <end position="82"/>
    </location>
</feature>
<dbReference type="NCBIfam" id="TIGR03654">
    <property type="entry name" value="L6_bact"/>
    <property type="match status" value="1"/>
</dbReference>
<evidence type="ECO:0000256" key="5">
    <source>
        <dbReference type="RuleBase" id="RU003869"/>
    </source>
</evidence>
<dbReference type="InterPro" id="IPR020040">
    <property type="entry name" value="Ribosomal_uL6_a/b-dom"/>
</dbReference>
<dbReference type="PRINTS" id="PR00059">
    <property type="entry name" value="RIBOSOMALL6"/>
</dbReference>
<dbReference type="GO" id="GO:0002181">
    <property type="term" value="P:cytoplasmic translation"/>
    <property type="evidence" value="ECO:0007669"/>
    <property type="project" value="TreeGrafter"/>
</dbReference>
<reference evidence="8" key="1">
    <citation type="submission" date="2016-09" db="EMBL/GenBank/DDBJ databases">
        <title>Marine chlamydiae encode flagella.</title>
        <authorList>
            <person name="Collingro A."/>
            <person name="Koestlbacher S."/>
            <person name="Mussmann M."/>
            <person name="Stepanauskas R."/>
            <person name="Hallam S."/>
            <person name="Horn M."/>
        </authorList>
    </citation>
    <scope>NUCLEOTIDE SEQUENCE</scope>
    <source>
        <strain evidence="8">PN</strain>
    </source>
</reference>
<evidence type="ECO:0000313" key="8">
    <source>
        <dbReference type="EMBL" id="SDA08630.1"/>
    </source>
</evidence>
<dbReference type="Gene3D" id="3.90.930.12">
    <property type="entry name" value="Ribosomal protein L6, alpha-beta domain"/>
    <property type="match status" value="2"/>
</dbReference>
<dbReference type="PIRSF" id="PIRSF002162">
    <property type="entry name" value="Ribosomal_L6"/>
    <property type="match status" value="1"/>
</dbReference>
<keyword evidence="4 6" id="KW-0699">rRNA-binding</keyword>
<keyword evidence="2 4" id="KW-0689">Ribosomal protein</keyword>
<proteinExistence type="inferred from homology"/>